<evidence type="ECO:0000313" key="2">
    <source>
        <dbReference type="EMBL" id="KAA9339378.1"/>
    </source>
</evidence>
<dbReference type="PANTHER" id="PTHR43002">
    <property type="entry name" value="GLYCOGEN DEBRANCHING ENZYME"/>
    <property type="match status" value="1"/>
</dbReference>
<dbReference type="NCBIfam" id="TIGR04183">
    <property type="entry name" value="Por_Secre_tail"/>
    <property type="match status" value="1"/>
</dbReference>
<dbReference type="CDD" id="cd11350">
    <property type="entry name" value="AmyAc_4"/>
    <property type="match status" value="1"/>
</dbReference>
<protein>
    <submittedName>
        <fullName evidence="2">T9SS type A sorting domain-containing protein</fullName>
    </submittedName>
</protein>
<dbReference type="Pfam" id="PF00128">
    <property type="entry name" value="Alpha-amylase"/>
    <property type="match status" value="1"/>
</dbReference>
<dbReference type="SUPFAM" id="SSF51445">
    <property type="entry name" value="(Trans)glycosidases"/>
    <property type="match status" value="1"/>
</dbReference>
<dbReference type="Gene3D" id="2.60.40.10">
    <property type="entry name" value="Immunoglobulins"/>
    <property type="match status" value="1"/>
</dbReference>
<dbReference type="RefSeq" id="WP_151077026.1">
    <property type="nucleotide sequence ID" value="NZ_CP047647.1"/>
</dbReference>
<accession>A0A7L4ZUJ5</accession>
<organism evidence="2 3">
    <name type="scientific">Hymenobacter busanensis</name>
    <dbReference type="NCBI Taxonomy" id="2607656"/>
    <lineage>
        <taxon>Bacteria</taxon>
        <taxon>Pseudomonadati</taxon>
        <taxon>Bacteroidota</taxon>
        <taxon>Cytophagia</taxon>
        <taxon>Cytophagales</taxon>
        <taxon>Hymenobacteraceae</taxon>
        <taxon>Hymenobacter</taxon>
    </lineage>
</organism>
<dbReference type="InterPro" id="IPR002044">
    <property type="entry name" value="CBM20"/>
</dbReference>
<evidence type="ECO:0000256" key="1">
    <source>
        <dbReference type="ARBA" id="ARBA00008061"/>
    </source>
</evidence>
<dbReference type="InterPro" id="IPR014756">
    <property type="entry name" value="Ig_E-set"/>
</dbReference>
<comment type="similarity">
    <text evidence="1">Belongs to the glycosyl hydrolase 13 family.</text>
</comment>
<gene>
    <name evidence="2" type="ORF">F0P96_01810</name>
</gene>
<dbReference type="InterPro" id="IPR032522">
    <property type="entry name" value="DUF4961"/>
</dbReference>
<dbReference type="Proteomes" id="UP000326380">
    <property type="component" value="Unassembled WGS sequence"/>
</dbReference>
<evidence type="ECO:0000313" key="3">
    <source>
        <dbReference type="Proteomes" id="UP000326380"/>
    </source>
</evidence>
<dbReference type="GO" id="GO:2001070">
    <property type="term" value="F:starch binding"/>
    <property type="evidence" value="ECO:0007669"/>
    <property type="project" value="InterPro"/>
</dbReference>
<dbReference type="PROSITE" id="PS51166">
    <property type="entry name" value="CBM20"/>
    <property type="match status" value="1"/>
</dbReference>
<comment type="caution">
    <text evidence="2">The sequence shown here is derived from an EMBL/GenBank/DDBJ whole genome shotgun (WGS) entry which is preliminary data.</text>
</comment>
<dbReference type="AlphaFoldDB" id="A0A7L4ZUJ5"/>
<dbReference type="InterPro" id="IPR026444">
    <property type="entry name" value="Secre_tail"/>
</dbReference>
<dbReference type="Gene3D" id="3.20.20.80">
    <property type="entry name" value="Glycosidases"/>
    <property type="match status" value="1"/>
</dbReference>
<dbReference type="InterPro" id="IPR006047">
    <property type="entry name" value="GH13_cat_dom"/>
</dbReference>
<dbReference type="SUPFAM" id="SSF81296">
    <property type="entry name" value="E set domains"/>
    <property type="match status" value="1"/>
</dbReference>
<name>A0A7L4ZUJ5_9BACT</name>
<dbReference type="InterPro" id="IPR013783">
    <property type="entry name" value="Ig-like_fold"/>
</dbReference>
<dbReference type="GO" id="GO:0005975">
    <property type="term" value="P:carbohydrate metabolic process"/>
    <property type="evidence" value="ECO:0007669"/>
    <property type="project" value="InterPro"/>
</dbReference>
<proteinExistence type="inferred from homology"/>
<dbReference type="Pfam" id="PF16328">
    <property type="entry name" value="DUF4961"/>
    <property type="match status" value="1"/>
</dbReference>
<dbReference type="EMBL" id="VTWU01000001">
    <property type="protein sequence ID" value="KAA9339378.1"/>
    <property type="molecule type" value="Genomic_DNA"/>
</dbReference>
<reference evidence="2 3" key="1">
    <citation type="submission" date="2019-09" db="EMBL/GenBank/DDBJ databases">
        <title>Genome sequence of Hymenobacter sp. M3.</title>
        <authorList>
            <person name="Srinivasan S."/>
        </authorList>
    </citation>
    <scope>NUCLEOTIDE SEQUENCE [LARGE SCALE GENOMIC DNA]</scope>
    <source>
        <strain evidence="2 3">M3</strain>
    </source>
</reference>
<dbReference type="InterPro" id="IPR017853">
    <property type="entry name" value="GH"/>
</dbReference>
<sequence length="940" mass="102810">MKALRLLQALLVLLGTTFSARAQVVTAQPTFFRDTDAVTLIYDASQGNGALAGFAGPVYIWTGVVTNLSATNTQWRYTKSSTFGQGDPAALMTSLGNNRWSITLTPSVRGFYNVPAAEQILRLGMIFKNADGSIVGRSATGGDIFVDVFQGGYAARITGAGGASSGQFVTAGTTLNITGEASEASQLTLRLNGTQVAQQANASSITTGVTFNQPGRNVLRLSGQSATAQTATDSLVFFVRPAVVTAALPVGSKDGITYLSPTSVRLKLTAPGKQFVYVLGEFNNWQADAGYFMNRTADGNDWWVDVTGLVPGREYSYQYLVDGQLRVADPYCEKILDPNNDRFIPAVTYPSLKAYPTGLTTGIVSVLQTNQAPYQWTTTGYVRPKKTDLVVYELHLRDFIQRHDYETLRDTLTYLQRLGINAIELMPVNEFEGNDSWGYNPSFYFAPDKYYGTKDALKRLIDECHRRGMAVLLDVVLNHSFGQSPMVQMYFDGSRPTANSPWFNRDATHPFNVGYDFNHESAFTKYFSKRVMEFWLQEYRVDGYRFDLSKGFTQRNNPNDVGAWGAYDQSRINIWLDYQNTIRAVDPGAFIILEHFADNSEETVLANAGLMLWGNMNGAFAQAAQARNGGSNLNGLSYRSRGWQQPNLVGFAESHDEERIMVSTQANGLANAATGYDTKKLHTALQRVALNNVFLLGVPGPKMLWQFGELGYDVSINFNGRIGAKPIRWNYLDSTQRRALYNVNAAMAALKKSEPAFEATSWNQQLTSAMKGIQLSNGAGSDVVILGNFSLNDNLIDPFFPRTGKWYNYLRGDSLTVTNTSDPIALAAGEYAVYTSRRVQNPVVATTRAGRAVAAFGLTVAPNPASSRAVVRFTLAVPAPVRVSVYNVIGRLMQTVTLPGRQPAGAVQVPLALSSLPAGVYLVRADAGNSSATTRLVVQP</sequence>
<keyword evidence="3" id="KW-1185">Reference proteome</keyword>
<dbReference type="SMART" id="SM00642">
    <property type="entry name" value="Aamy"/>
    <property type="match status" value="1"/>
</dbReference>